<dbReference type="PANTHER" id="PTHR47313">
    <property type="entry name" value="RIBOSOMAL RNA LARGE SUBUNIT METHYLTRANSFERASE K/L"/>
    <property type="match status" value="1"/>
</dbReference>
<proteinExistence type="predicted"/>
<dbReference type="Gene3D" id="3.40.50.150">
    <property type="entry name" value="Vaccinia Virus protein VP39"/>
    <property type="match status" value="1"/>
</dbReference>
<evidence type="ECO:0000313" key="5">
    <source>
        <dbReference type="EMBL" id="ADB95117.1"/>
    </source>
</evidence>
<evidence type="ECO:0000256" key="3">
    <source>
        <dbReference type="PROSITE-ProRule" id="PRU00529"/>
    </source>
</evidence>
<name>D3ENR7_ATETH</name>
<protein>
    <submittedName>
        <fullName evidence="5">Predicted N6-adenine-specific DNA methylase</fullName>
    </submittedName>
</protein>
<dbReference type="Pfam" id="PF02926">
    <property type="entry name" value="THUMP"/>
    <property type="match status" value="1"/>
</dbReference>
<dbReference type="KEGG" id="cyu:UCYN_03800"/>
<dbReference type="RefSeq" id="WP_012953782.1">
    <property type="nucleotide sequence ID" value="NC_013771.1"/>
</dbReference>
<evidence type="ECO:0000313" key="6">
    <source>
        <dbReference type="Proteomes" id="UP000001405"/>
    </source>
</evidence>
<sequence>MPNQYFATVARGLEKVAAEELRKLNAKNIEITFAGVHFQGDKSLLYRVNIWSRTVFRFLMPILTIKCNDELELYNNVNKIDWSQYLRTEQTFAVNCTGKNLKLNHTHFTALQIKNSIVDQQRLRFNKRSIIDTKNPNILINAHIDKNSCILSLDSSGNSLHRRGYRTAMGFAPIKESLASALLDIAEWTPDICLLDPMCGSGTIPIEATLKSLNIAVGLNRKSFGFQFWQDFDEKLYKTIINEAVEKQRKKLKAPIFGYDCDLSVIEQAKINAKQCNIEKHIYFIQTVLKDIEAPADRGMIICNPPYGKRIGDTKELGKLYKLLGDILKQRFKGWVAYILSGDKELIKQIGLRASSRTSIYNGSLNCTLLKYDLY</sequence>
<dbReference type="GO" id="GO:0003723">
    <property type="term" value="F:RNA binding"/>
    <property type="evidence" value="ECO:0007669"/>
    <property type="project" value="UniProtKB-UniRule"/>
</dbReference>
<dbReference type="Pfam" id="PF22020">
    <property type="entry name" value="RlmL_1st"/>
    <property type="match status" value="1"/>
</dbReference>
<dbReference type="PROSITE" id="PS51165">
    <property type="entry name" value="THUMP"/>
    <property type="match status" value="1"/>
</dbReference>
<dbReference type="PATRIC" id="fig|713887.8.peg.353"/>
<feature type="domain" description="THUMP" evidence="4">
    <location>
        <begin position="44"/>
        <end position="155"/>
    </location>
</feature>
<dbReference type="Proteomes" id="UP000001405">
    <property type="component" value="Chromosome"/>
</dbReference>
<keyword evidence="6" id="KW-1185">Reference proteome</keyword>
<reference evidence="5 6" key="1">
    <citation type="journal article" date="2010" name="Nature">
        <title>Metabolic streamlining in an open-ocean nitrogen-fixing cyanobacterium.</title>
        <authorList>
            <person name="Tripp H.J."/>
            <person name="Bench S.R."/>
            <person name="Turk K.A."/>
            <person name="Foster R.A."/>
            <person name="Desany B.A."/>
            <person name="Niazi F."/>
            <person name="Affourtit J.P."/>
            <person name="Zehr J.P."/>
        </authorList>
    </citation>
    <scope>NUCLEOTIDE SEQUENCE [LARGE SCALE GENOMIC DNA]</scope>
    <source>
        <strain evidence="6">ALOHA</strain>
    </source>
</reference>
<keyword evidence="1 5" id="KW-0489">Methyltransferase</keyword>
<gene>
    <name evidence="5" type="ordered locus">UCYN_03800</name>
</gene>
<dbReference type="GO" id="GO:0008990">
    <property type="term" value="F:rRNA (guanine-N2-)-methyltransferase activity"/>
    <property type="evidence" value="ECO:0007669"/>
    <property type="project" value="TreeGrafter"/>
</dbReference>
<organism evidence="6">
    <name type="scientific">Atelocyanobacterium thalassa (isolate ALOHA)</name>
    <dbReference type="NCBI Taxonomy" id="1453429"/>
    <lineage>
        <taxon>Bacteria</taxon>
        <taxon>Bacillati</taxon>
        <taxon>Cyanobacteriota</taxon>
        <taxon>Cyanophyceae</taxon>
        <taxon>Oscillatoriophycideae</taxon>
        <taxon>Chroococcales</taxon>
        <taxon>Aphanothecaceae</taxon>
        <taxon>Candidatus Atelocyanobacterium</taxon>
        <taxon>Candidatus Atelocyanobacterium thalassae</taxon>
    </lineage>
</organism>
<dbReference type="PANTHER" id="PTHR47313:SF1">
    <property type="entry name" value="RIBOSOMAL RNA LARGE SUBUNIT METHYLTRANSFERASE K_L"/>
    <property type="match status" value="1"/>
</dbReference>
<dbReference type="AlphaFoldDB" id="D3ENR7"/>
<dbReference type="OrthoDB" id="9809404at2"/>
<dbReference type="PROSITE" id="PS01261">
    <property type="entry name" value="UPF0020"/>
    <property type="match status" value="1"/>
</dbReference>
<dbReference type="InterPro" id="IPR054170">
    <property type="entry name" value="RlmL_1st"/>
</dbReference>
<dbReference type="STRING" id="1453429.UCYN_03800"/>
<dbReference type="Gene3D" id="3.30.2130.30">
    <property type="match status" value="1"/>
</dbReference>
<dbReference type="GO" id="GO:0070043">
    <property type="term" value="F:rRNA (guanine-N7-)-methyltransferase activity"/>
    <property type="evidence" value="ECO:0007669"/>
    <property type="project" value="TreeGrafter"/>
</dbReference>
<dbReference type="InterPro" id="IPR029063">
    <property type="entry name" value="SAM-dependent_MTases_sf"/>
</dbReference>
<dbReference type="InterPro" id="IPR000241">
    <property type="entry name" value="RlmKL-like_Mtase"/>
</dbReference>
<accession>D3ENR7</accession>
<evidence type="ECO:0000256" key="2">
    <source>
        <dbReference type="ARBA" id="ARBA00022679"/>
    </source>
</evidence>
<dbReference type="InterPro" id="IPR004114">
    <property type="entry name" value="THUMP_dom"/>
</dbReference>
<dbReference type="PROSITE" id="PS00092">
    <property type="entry name" value="N6_MTASE"/>
    <property type="match status" value="1"/>
</dbReference>
<dbReference type="InterPro" id="IPR053943">
    <property type="entry name" value="RlmKL-like_Mtase_CS"/>
</dbReference>
<keyword evidence="3" id="KW-0694">RNA-binding</keyword>
<dbReference type="SUPFAM" id="SSF53335">
    <property type="entry name" value="S-adenosyl-L-methionine-dependent methyltransferases"/>
    <property type="match status" value="1"/>
</dbReference>
<keyword evidence="2" id="KW-0808">Transferase</keyword>
<evidence type="ECO:0000259" key="4">
    <source>
        <dbReference type="PROSITE" id="PS51165"/>
    </source>
</evidence>
<dbReference type="HOGENOM" id="CLU_032119_3_0_3"/>
<dbReference type="CDD" id="cd11715">
    <property type="entry name" value="THUMP_AdoMetMT"/>
    <property type="match status" value="1"/>
</dbReference>
<dbReference type="EMBL" id="CP001842">
    <property type="protein sequence ID" value="ADB95117.1"/>
    <property type="molecule type" value="Genomic_DNA"/>
</dbReference>
<dbReference type="SMART" id="SM00981">
    <property type="entry name" value="THUMP"/>
    <property type="match status" value="1"/>
</dbReference>
<dbReference type="InterPro" id="IPR002052">
    <property type="entry name" value="DNA_methylase_N6_adenine_CS"/>
</dbReference>
<evidence type="ECO:0000256" key="1">
    <source>
        <dbReference type="ARBA" id="ARBA00022603"/>
    </source>
</evidence>
<dbReference type="Pfam" id="PF01170">
    <property type="entry name" value="UPF0020"/>
    <property type="match status" value="1"/>
</dbReference>